<organism evidence="4 5">
    <name type="scientific">Labeo rohita</name>
    <name type="common">Indian major carp</name>
    <name type="synonym">Cyprinus rohita</name>
    <dbReference type="NCBI Taxonomy" id="84645"/>
    <lineage>
        <taxon>Eukaryota</taxon>
        <taxon>Metazoa</taxon>
        <taxon>Chordata</taxon>
        <taxon>Craniata</taxon>
        <taxon>Vertebrata</taxon>
        <taxon>Euteleostomi</taxon>
        <taxon>Actinopterygii</taxon>
        <taxon>Neopterygii</taxon>
        <taxon>Teleostei</taxon>
        <taxon>Ostariophysi</taxon>
        <taxon>Cypriniformes</taxon>
        <taxon>Cyprinidae</taxon>
        <taxon>Labeoninae</taxon>
        <taxon>Labeonini</taxon>
        <taxon>Labeo</taxon>
    </lineage>
</organism>
<evidence type="ECO:0000256" key="2">
    <source>
        <dbReference type="PROSITE-ProRule" id="PRU00192"/>
    </source>
</evidence>
<name>A0A498NUA7_LABRO</name>
<dbReference type="Proteomes" id="UP000290572">
    <property type="component" value="Unassembled WGS sequence"/>
</dbReference>
<feature type="domain" description="SH3" evidence="3">
    <location>
        <begin position="17"/>
        <end position="78"/>
    </location>
</feature>
<dbReference type="GO" id="GO:0016874">
    <property type="term" value="F:ligase activity"/>
    <property type="evidence" value="ECO:0007669"/>
    <property type="project" value="UniProtKB-KW"/>
</dbReference>
<keyword evidence="4" id="KW-0436">Ligase</keyword>
<dbReference type="Pfam" id="PF07653">
    <property type="entry name" value="SH3_2"/>
    <property type="match status" value="1"/>
</dbReference>
<protein>
    <submittedName>
        <fullName evidence="4">E3 ubiquitin-ligase SH3RF2 isoform X1</fullName>
    </submittedName>
</protein>
<dbReference type="InterPro" id="IPR001452">
    <property type="entry name" value="SH3_domain"/>
</dbReference>
<dbReference type="PROSITE" id="PS50002">
    <property type="entry name" value="SH3"/>
    <property type="match status" value="1"/>
</dbReference>
<sequence>MDCLSLNMKPVLINNQPGSNRYRVMKSFTAKTDAELTLTEGEIVVVQRPRADGRLFVTQEISGKTGLFNSSVLEILDKVL</sequence>
<dbReference type="InterPro" id="IPR036028">
    <property type="entry name" value="SH3-like_dom_sf"/>
</dbReference>
<keyword evidence="1 2" id="KW-0728">SH3 domain</keyword>
<dbReference type="AlphaFoldDB" id="A0A498NUA7"/>
<accession>A0A498NUA7</accession>
<evidence type="ECO:0000259" key="3">
    <source>
        <dbReference type="PROSITE" id="PS50002"/>
    </source>
</evidence>
<dbReference type="SUPFAM" id="SSF50044">
    <property type="entry name" value="SH3-domain"/>
    <property type="match status" value="1"/>
</dbReference>
<proteinExistence type="predicted"/>
<dbReference type="Gene3D" id="2.30.30.40">
    <property type="entry name" value="SH3 Domains"/>
    <property type="match status" value="1"/>
</dbReference>
<evidence type="ECO:0000313" key="5">
    <source>
        <dbReference type="Proteomes" id="UP000290572"/>
    </source>
</evidence>
<evidence type="ECO:0000313" key="4">
    <source>
        <dbReference type="EMBL" id="RXN35189.1"/>
    </source>
</evidence>
<dbReference type="STRING" id="84645.A0A498NUA7"/>
<keyword evidence="5" id="KW-1185">Reference proteome</keyword>
<evidence type="ECO:0000256" key="1">
    <source>
        <dbReference type="ARBA" id="ARBA00022443"/>
    </source>
</evidence>
<reference evidence="4 5" key="1">
    <citation type="submission" date="2018-03" db="EMBL/GenBank/DDBJ databases">
        <title>Draft genome sequence of Rohu Carp (Labeo rohita).</title>
        <authorList>
            <person name="Das P."/>
            <person name="Kushwaha B."/>
            <person name="Joshi C.G."/>
            <person name="Kumar D."/>
            <person name="Nagpure N.S."/>
            <person name="Sahoo L."/>
            <person name="Das S.P."/>
            <person name="Bit A."/>
            <person name="Patnaik S."/>
            <person name="Meher P.K."/>
            <person name="Jayasankar P."/>
            <person name="Koringa P.G."/>
            <person name="Patel N.V."/>
            <person name="Hinsu A.T."/>
            <person name="Kumar R."/>
            <person name="Pandey M."/>
            <person name="Agarwal S."/>
            <person name="Srivastava S."/>
            <person name="Singh M."/>
            <person name="Iquebal M.A."/>
            <person name="Jaiswal S."/>
            <person name="Angadi U.B."/>
            <person name="Kumar N."/>
            <person name="Raza M."/>
            <person name="Shah T.M."/>
            <person name="Rai A."/>
            <person name="Jena J.K."/>
        </authorList>
    </citation>
    <scope>NUCLEOTIDE SEQUENCE [LARGE SCALE GENOMIC DNA]</scope>
    <source>
        <strain evidence="4">DASCIFA01</strain>
        <tissue evidence="4">Testis</tissue>
    </source>
</reference>
<dbReference type="EMBL" id="QBIY01011129">
    <property type="protein sequence ID" value="RXN35189.1"/>
    <property type="molecule type" value="Genomic_DNA"/>
</dbReference>
<gene>
    <name evidence="4" type="ORF">ROHU_014428</name>
</gene>
<comment type="caution">
    <text evidence="4">The sequence shown here is derived from an EMBL/GenBank/DDBJ whole genome shotgun (WGS) entry which is preliminary data.</text>
</comment>